<feature type="transmembrane region" description="Helical" evidence="5">
    <location>
        <begin position="40"/>
        <end position="65"/>
    </location>
</feature>
<dbReference type="AlphaFoldDB" id="Q1ARL7"/>
<evidence type="ECO:0000256" key="1">
    <source>
        <dbReference type="ARBA" id="ARBA00004141"/>
    </source>
</evidence>
<dbReference type="HOGENOM" id="CLU_072251_0_0_11"/>
<dbReference type="EMBL" id="CP000386">
    <property type="protein sequence ID" value="ABG05961.1"/>
    <property type="molecule type" value="Genomic_DNA"/>
</dbReference>
<keyword evidence="4 5" id="KW-0472">Membrane</keyword>
<feature type="transmembrane region" description="Helical" evidence="5">
    <location>
        <begin position="258"/>
        <end position="281"/>
    </location>
</feature>
<keyword evidence="3 5" id="KW-1133">Transmembrane helix</keyword>
<dbReference type="InterPro" id="IPR004837">
    <property type="entry name" value="NaCa_Exmemb"/>
</dbReference>
<feature type="transmembrane region" description="Helical" evidence="5">
    <location>
        <begin position="287"/>
        <end position="305"/>
    </location>
</feature>
<keyword evidence="8" id="KW-1185">Reference proteome</keyword>
<dbReference type="InterPro" id="IPR044880">
    <property type="entry name" value="NCX_ion-bd_dom_sf"/>
</dbReference>
<feature type="transmembrane region" description="Helical" evidence="5">
    <location>
        <begin position="77"/>
        <end position="102"/>
    </location>
</feature>
<dbReference type="PANTHER" id="PTHR10846:SF8">
    <property type="entry name" value="INNER MEMBRANE PROTEIN YRBG"/>
    <property type="match status" value="1"/>
</dbReference>
<protein>
    <submittedName>
        <fullName evidence="7">Sodium/calcium exchanger membrane region</fullName>
    </submittedName>
</protein>
<evidence type="ECO:0000256" key="3">
    <source>
        <dbReference type="ARBA" id="ARBA00022989"/>
    </source>
</evidence>
<dbReference type="InterPro" id="IPR004481">
    <property type="entry name" value="K/Na/Ca-exchanger"/>
</dbReference>
<dbReference type="Pfam" id="PF01699">
    <property type="entry name" value="Na_Ca_ex"/>
    <property type="match status" value="2"/>
</dbReference>
<evidence type="ECO:0000256" key="4">
    <source>
        <dbReference type="ARBA" id="ARBA00023136"/>
    </source>
</evidence>
<evidence type="ECO:0000313" key="7">
    <source>
        <dbReference type="EMBL" id="ABG05961.1"/>
    </source>
</evidence>
<dbReference type="RefSeq" id="WP_011565968.1">
    <property type="nucleotide sequence ID" value="NC_008148.1"/>
</dbReference>
<organism evidence="7 8">
    <name type="scientific">Rubrobacter xylanophilus (strain DSM 9941 / JCM 11954 / NBRC 16129 / PRD-1)</name>
    <dbReference type="NCBI Taxonomy" id="266117"/>
    <lineage>
        <taxon>Bacteria</taxon>
        <taxon>Bacillati</taxon>
        <taxon>Actinomycetota</taxon>
        <taxon>Rubrobacteria</taxon>
        <taxon>Rubrobacterales</taxon>
        <taxon>Rubrobacteraceae</taxon>
        <taxon>Rubrobacter</taxon>
    </lineage>
</organism>
<feature type="domain" description="Sodium/calcium exchanger membrane region" evidence="6">
    <location>
        <begin position="194"/>
        <end position="336"/>
    </location>
</feature>
<dbReference type="GO" id="GO:0006874">
    <property type="term" value="P:intracellular calcium ion homeostasis"/>
    <property type="evidence" value="ECO:0007669"/>
    <property type="project" value="TreeGrafter"/>
</dbReference>
<keyword evidence="2 5" id="KW-0812">Transmembrane</keyword>
<evidence type="ECO:0000256" key="5">
    <source>
        <dbReference type="SAM" id="Phobius"/>
    </source>
</evidence>
<feature type="transmembrane region" description="Helical" evidence="5">
    <location>
        <begin position="6"/>
        <end position="28"/>
    </location>
</feature>
<accession>Q1ARL7</accession>
<evidence type="ECO:0000259" key="6">
    <source>
        <dbReference type="Pfam" id="PF01699"/>
    </source>
</evidence>
<evidence type="ECO:0000256" key="2">
    <source>
        <dbReference type="ARBA" id="ARBA00022692"/>
    </source>
</evidence>
<dbReference type="eggNOG" id="COG0530">
    <property type="taxonomic scope" value="Bacteria"/>
</dbReference>
<dbReference type="GO" id="GO:0005886">
    <property type="term" value="C:plasma membrane"/>
    <property type="evidence" value="ECO:0007669"/>
    <property type="project" value="TreeGrafter"/>
</dbReference>
<comment type="subcellular location">
    <subcellularLocation>
        <location evidence="1">Membrane</location>
        <topology evidence="1">Multi-pass membrane protein</topology>
    </subcellularLocation>
</comment>
<feature type="transmembrane region" description="Helical" evidence="5">
    <location>
        <begin position="123"/>
        <end position="145"/>
    </location>
</feature>
<dbReference type="GO" id="GO:0005262">
    <property type="term" value="F:calcium channel activity"/>
    <property type="evidence" value="ECO:0007669"/>
    <property type="project" value="TreeGrafter"/>
</dbReference>
<dbReference type="Proteomes" id="UP000006637">
    <property type="component" value="Chromosome"/>
</dbReference>
<feature type="domain" description="Sodium/calcium exchanger membrane region" evidence="6">
    <location>
        <begin position="4"/>
        <end position="161"/>
    </location>
</feature>
<dbReference type="Gene3D" id="1.20.1420.30">
    <property type="entry name" value="NCX, central ion-binding region"/>
    <property type="match status" value="1"/>
</dbReference>
<dbReference type="KEGG" id="rxy:Rxyl_3053"/>
<gene>
    <name evidence="7" type="ordered locus">Rxyl_3053</name>
</gene>
<name>Q1ARL7_RUBXD</name>
<evidence type="ECO:0000313" key="8">
    <source>
        <dbReference type="Proteomes" id="UP000006637"/>
    </source>
</evidence>
<proteinExistence type="predicted"/>
<sequence>MTIVELILSLGAILLAAFLFTNAVEILGERLNMGQGAVGSVLAAVGTALPETMIPIVAILGALILGRDPQTAGEIGVGAILGAPFLLATLAMCVIGASALAFRRRRESGTRLAIDEGVVARDIRFFLIFYAIAAAAGIISLPFYLKAAVGVLLLVAYAYYVRRTLAAGGADLEETPERLTLWRFRSRPPTWAAAGQLLGALAIMIAGAEFFVEAVEHASRELGIPAGLISLVLAPLATELPEKFNSVIWLRENKDTLAFGNVSGAMVFQSTVPVTLGILFTPWDLKFLDLFSVGLALASGFVLFLMLRAKRPVRAEVLLVGGGAMYAAFVVAAIVVVL</sequence>
<dbReference type="STRING" id="266117.Rxyl_3053"/>
<feature type="transmembrane region" description="Helical" evidence="5">
    <location>
        <begin position="191"/>
        <end position="212"/>
    </location>
</feature>
<reference evidence="7 8" key="1">
    <citation type="submission" date="2006-06" db="EMBL/GenBank/DDBJ databases">
        <title>Complete sequence of Rubrobacter xylanophilus DSM 9941.</title>
        <authorList>
            <consortium name="US DOE Joint Genome Institute"/>
            <person name="Copeland A."/>
            <person name="Lucas S."/>
            <person name="Lapidus A."/>
            <person name="Barry K."/>
            <person name="Detter J.C."/>
            <person name="Glavina del Rio T."/>
            <person name="Hammon N."/>
            <person name="Israni S."/>
            <person name="Dalin E."/>
            <person name="Tice H."/>
            <person name="Pitluck S."/>
            <person name="Munk A.C."/>
            <person name="Brettin T."/>
            <person name="Bruce D."/>
            <person name="Han C."/>
            <person name="Tapia R."/>
            <person name="Gilna P."/>
            <person name="Schmutz J."/>
            <person name="Larimer F."/>
            <person name="Land M."/>
            <person name="Hauser L."/>
            <person name="Kyrpides N."/>
            <person name="Lykidis A."/>
            <person name="da Costa M.S."/>
            <person name="Rainey F.A."/>
            <person name="Empadinhas N."/>
            <person name="Jolivet E."/>
            <person name="Battista J.R."/>
            <person name="Richardson P."/>
        </authorList>
    </citation>
    <scope>NUCLEOTIDE SEQUENCE [LARGE SCALE GENOMIC DNA]</scope>
    <source>
        <strain evidence="8">DSM 9941 / NBRC 16129 / PRD-1</strain>
    </source>
</reference>
<feature type="transmembrane region" description="Helical" evidence="5">
    <location>
        <begin position="317"/>
        <end position="337"/>
    </location>
</feature>
<dbReference type="PANTHER" id="PTHR10846">
    <property type="entry name" value="SODIUM/POTASSIUM/CALCIUM EXCHANGER"/>
    <property type="match status" value="1"/>
</dbReference>
<dbReference type="GO" id="GO:0008273">
    <property type="term" value="F:calcium, potassium:sodium antiporter activity"/>
    <property type="evidence" value="ECO:0007669"/>
    <property type="project" value="TreeGrafter"/>
</dbReference>